<dbReference type="Proteomes" id="UP001596087">
    <property type="component" value="Unassembled WGS sequence"/>
</dbReference>
<comment type="caution">
    <text evidence="2">The sequence shown here is derived from an EMBL/GenBank/DDBJ whole genome shotgun (WGS) entry which is preliminary data.</text>
</comment>
<gene>
    <name evidence="2" type="ORF">ACFPGP_16160</name>
</gene>
<accession>A0ABW0BM00</accession>
<protein>
    <recommendedName>
        <fullName evidence="4">WD40 repeat domain-containing protein</fullName>
    </recommendedName>
</protein>
<feature type="transmembrane region" description="Helical" evidence="1">
    <location>
        <begin position="38"/>
        <end position="59"/>
    </location>
</feature>
<evidence type="ECO:0008006" key="4">
    <source>
        <dbReference type="Google" id="ProtNLM"/>
    </source>
</evidence>
<keyword evidence="3" id="KW-1185">Reference proteome</keyword>
<dbReference type="RefSeq" id="WP_378591799.1">
    <property type="nucleotide sequence ID" value="NZ_JBHSKD010000021.1"/>
</dbReference>
<keyword evidence="1" id="KW-1133">Transmembrane helix</keyword>
<proteinExistence type="predicted"/>
<dbReference type="EMBL" id="JBHSKD010000021">
    <property type="protein sequence ID" value="MFC5178213.1"/>
    <property type="molecule type" value="Genomic_DNA"/>
</dbReference>
<dbReference type="SUPFAM" id="SSF82171">
    <property type="entry name" value="DPP6 N-terminal domain-like"/>
    <property type="match status" value="1"/>
</dbReference>
<reference evidence="3" key="1">
    <citation type="journal article" date="2019" name="Int. J. Syst. Evol. Microbiol.">
        <title>The Global Catalogue of Microorganisms (GCM) 10K type strain sequencing project: providing services to taxonomists for standard genome sequencing and annotation.</title>
        <authorList>
            <consortium name="The Broad Institute Genomics Platform"/>
            <consortium name="The Broad Institute Genome Sequencing Center for Infectious Disease"/>
            <person name="Wu L."/>
            <person name="Ma J."/>
        </authorList>
    </citation>
    <scope>NUCLEOTIDE SEQUENCE [LARGE SCALE GENOMIC DNA]</scope>
    <source>
        <strain evidence="3">DFY41</strain>
    </source>
</reference>
<name>A0ABW0BM00_9ACTN</name>
<sequence length="347" mass="35891">MDTLRDRLAELANEAPTGGAPAAELWARGKRAHRVRTAAVAATLVVVGAVGIGIGVRLADGDGNRPDVAPAESNGITLPIEYPAGEELPDLGETPGPLAAVWLSPGAEGGIYATDGGAPEAVGLVAATGKFGTLPIDVSFNLDDAFDAGIALSPDGRRIAYTSPTGELVARDVVTGDIYQPAFEFGVRAGYTWVDATHLVGHVAAGSDADGWTWEPGTAPRLVDLYTYPGSSSLGTSAGIDPWYDERSVDHTCQPAFQDRKGPFYELVLCDVVGVIGSETVLTHDGNGRVVAVERPSADYPFEDPAPQVDAPVREVVDTAGSGPLMRVRFATDLIGEALGADDGGAS</sequence>
<keyword evidence="1" id="KW-0812">Transmembrane</keyword>
<keyword evidence="1" id="KW-0472">Membrane</keyword>
<evidence type="ECO:0000256" key="1">
    <source>
        <dbReference type="SAM" id="Phobius"/>
    </source>
</evidence>
<evidence type="ECO:0000313" key="2">
    <source>
        <dbReference type="EMBL" id="MFC5178213.1"/>
    </source>
</evidence>
<organism evidence="2 3">
    <name type="scientific">Nocardioides taihuensis</name>
    <dbReference type="NCBI Taxonomy" id="1835606"/>
    <lineage>
        <taxon>Bacteria</taxon>
        <taxon>Bacillati</taxon>
        <taxon>Actinomycetota</taxon>
        <taxon>Actinomycetes</taxon>
        <taxon>Propionibacteriales</taxon>
        <taxon>Nocardioidaceae</taxon>
        <taxon>Nocardioides</taxon>
    </lineage>
</organism>
<evidence type="ECO:0000313" key="3">
    <source>
        <dbReference type="Proteomes" id="UP001596087"/>
    </source>
</evidence>